<protein>
    <recommendedName>
        <fullName evidence="2">Transposase</fullName>
    </recommendedName>
</protein>
<proteinExistence type="predicted"/>
<reference evidence="1" key="1">
    <citation type="submission" date="2013-08" db="EMBL/GenBank/DDBJ databases">
        <authorList>
            <person name="Mendez C."/>
            <person name="Richter M."/>
            <person name="Ferrer M."/>
            <person name="Sanchez J."/>
        </authorList>
    </citation>
    <scope>NUCLEOTIDE SEQUENCE</scope>
</reference>
<name>T0ZAX9_9ZZZZ</name>
<feature type="non-terminal residue" evidence="1">
    <location>
        <position position="226"/>
    </location>
</feature>
<evidence type="ECO:0000313" key="1">
    <source>
        <dbReference type="EMBL" id="EQD42223.1"/>
    </source>
</evidence>
<accession>T0ZAX9</accession>
<evidence type="ECO:0008006" key="2">
    <source>
        <dbReference type="Google" id="ProtNLM"/>
    </source>
</evidence>
<reference evidence="1" key="2">
    <citation type="journal article" date="2014" name="ISME J.">
        <title>Microbial stratification in low pH oxic and suboxic macroscopic growths along an acid mine drainage.</title>
        <authorList>
            <person name="Mendez-Garcia C."/>
            <person name="Mesa V."/>
            <person name="Sprenger R.R."/>
            <person name="Richter M."/>
            <person name="Diez M.S."/>
            <person name="Solano J."/>
            <person name="Bargiela R."/>
            <person name="Golyshina O.V."/>
            <person name="Manteca A."/>
            <person name="Ramos J.L."/>
            <person name="Gallego J.R."/>
            <person name="Llorente I."/>
            <person name="Martins Dos Santos V.A."/>
            <person name="Jensen O.N."/>
            <person name="Pelaez A.I."/>
            <person name="Sanchez J."/>
            <person name="Ferrer M."/>
        </authorList>
    </citation>
    <scope>NUCLEOTIDE SEQUENCE</scope>
</reference>
<sequence>MPAHGVDVNFCKTPRCTNFGRPVSQKVARGPGATNPYTIGAAGRGMATARCNACQESFILKSNVAVAEEAFRLLAEVYPNAACPDPLCANHRVPVHVVSEYQSFGTTPIGSQRYRCKSCGRTFSVKPAGLNPIARQVQSAKNATILADLTNKMPIRRICEAAQVTPRVLYERIDFFHEQALAFLAHRERELESMRFDRRYVGVDRQDYGVNWSGRKDKRNVVVSAV</sequence>
<organism evidence="1">
    <name type="scientific">mine drainage metagenome</name>
    <dbReference type="NCBI Taxonomy" id="410659"/>
    <lineage>
        <taxon>unclassified sequences</taxon>
        <taxon>metagenomes</taxon>
        <taxon>ecological metagenomes</taxon>
    </lineage>
</organism>
<dbReference type="AlphaFoldDB" id="T0ZAX9"/>
<dbReference type="EMBL" id="AUZY01009349">
    <property type="protein sequence ID" value="EQD42223.1"/>
    <property type="molecule type" value="Genomic_DNA"/>
</dbReference>
<comment type="caution">
    <text evidence="1">The sequence shown here is derived from an EMBL/GenBank/DDBJ whole genome shotgun (WGS) entry which is preliminary data.</text>
</comment>
<gene>
    <name evidence="1" type="ORF">B1B_14154</name>
</gene>